<dbReference type="InterPro" id="IPR057499">
    <property type="entry name" value="Kelch_FKB95"/>
</dbReference>
<evidence type="ECO:0000259" key="2">
    <source>
        <dbReference type="PROSITE" id="PS50181"/>
    </source>
</evidence>
<dbReference type="AlphaFoldDB" id="A0A8T1YQK8"/>
<dbReference type="EMBL" id="JAEFBJ010000012">
    <property type="protein sequence ID" value="KAG7548541.1"/>
    <property type="molecule type" value="Genomic_DNA"/>
</dbReference>
<gene>
    <name evidence="3" type="ORF">ISN44_As12g037180</name>
</gene>
<reference evidence="3 4" key="1">
    <citation type="submission" date="2020-12" db="EMBL/GenBank/DDBJ databases">
        <title>Concerted genomic and epigenomic changes stabilize Arabidopsis allopolyploids.</title>
        <authorList>
            <person name="Chen Z."/>
        </authorList>
    </citation>
    <scope>NUCLEOTIDE SEQUENCE [LARGE SCALE GENOMIC DNA]</scope>
    <source>
        <strain evidence="3">As9502</strain>
        <tissue evidence="3">Leaf</tissue>
    </source>
</reference>
<comment type="caution">
    <text evidence="3">The sequence shown here is derived from an EMBL/GenBank/DDBJ whole genome shotgun (WGS) entry which is preliminary data.</text>
</comment>
<dbReference type="InterPro" id="IPR001810">
    <property type="entry name" value="F-box_dom"/>
</dbReference>
<organism evidence="3 4">
    <name type="scientific">Arabidopsis suecica</name>
    <name type="common">Swedish thale-cress</name>
    <name type="synonym">Cardaminopsis suecica</name>
    <dbReference type="NCBI Taxonomy" id="45249"/>
    <lineage>
        <taxon>Eukaryota</taxon>
        <taxon>Viridiplantae</taxon>
        <taxon>Streptophyta</taxon>
        <taxon>Embryophyta</taxon>
        <taxon>Tracheophyta</taxon>
        <taxon>Spermatophyta</taxon>
        <taxon>Magnoliopsida</taxon>
        <taxon>eudicotyledons</taxon>
        <taxon>Gunneridae</taxon>
        <taxon>Pentapetalae</taxon>
        <taxon>rosids</taxon>
        <taxon>malvids</taxon>
        <taxon>Brassicales</taxon>
        <taxon>Brassicaceae</taxon>
        <taxon>Camelineae</taxon>
        <taxon>Arabidopsis</taxon>
    </lineage>
</organism>
<keyword evidence="4" id="KW-1185">Reference proteome</keyword>
<evidence type="ECO:0000256" key="1">
    <source>
        <dbReference type="SAM" id="MobiDB-lite"/>
    </source>
</evidence>
<sequence length="903" mass="104488">MSFFSLPDEIIENILARISKWTYPNLSLVSKRLLSLLSSPQLYKTRSHIGTTEPCIYLCLKLSNDSSPQWFTLWMKPDENLTSNGETMHDYSLIPLHSSSYSSPVPYRKSTVSVGSEIYVIGGLLQAPSSSVRILDCRIHTWRDGPNMTVARSEPTTLYLDEKIYVMGGCKNNESANWLEVFDIKTQTWRALPSPGTDHELRCKYINVNPKAFKGKLYVAAETKDYTYEPKDGTWNVVREKSIFKDIRDWCVIEDVMYSCTYSGSLMWYDSEGREWKEINGLDELNVCLTWYLKKMHVHGIVNYGGKLVVMWRHWYDEDGKGQRTKFGFSKIALEKHNKDEIWVQLPQKEKKSLRSQTMSFSSLPDEIIENILARISKWTYPNLSLVSKRFLYLLSSPQLYKTRAHIGTTEPCLYLCLKLRYDSSHPQWFTLWMKPDENLTSNGETMHDYSLIPLHSSSYSSPVPYKKSTVAVGSEIYVIGGLLQAPSSSVRIFDCRIHTWHDGPNMTVARSDPVAVYLDEKIYVMGGCKNDESANWLEVFDIKTQTWRALPSPGTDHELRCKYIKVNPNAFKGKLYIAAETKDYTYEPKDGTWNVVREKSSIQDIIYWCVIDDVMYSCTYSGSLLWYDSEGREWREIKGLDVFNVCLTWYFKKMHVHGIVNYVGKLVVVWRQWYNEDGKGPKTKVGFSKIALENRHKDIWGKTEWVNTVLEIPKSYYTLTCVDVWVMDIPVFTMVGEWRCKEEKWKFEPWEGWFGRCVRVKENMTYTEFVRTLCEVFSLKSTECNPIISYWMPGKMSVMIESKRPPVYIDNQMSLDTFFLIRGGDPSVNLFVSFITTVKALGNNVPRTDGDNAESDRVCGSAINVVSYENNEEVDEEEEVEDDKEDEQKEIGNDEEGVEDDD</sequence>
<name>A0A8T1YQK8_ARASU</name>
<dbReference type="Pfam" id="PF25210">
    <property type="entry name" value="Kelch_FKB95"/>
    <property type="match status" value="2"/>
</dbReference>
<dbReference type="OrthoDB" id="45365at2759"/>
<feature type="domain" description="F-box" evidence="2">
    <location>
        <begin position="358"/>
        <end position="404"/>
    </location>
</feature>
<dbReference type="PANTHER" id="PTHR24414">
    <property type="entry name" value="F-BOX/KELCH-REPEAT PROTEIN SKIP4"/>
    <property type="match status" value="1"/>
</dbReference>
<feature type="compositionally biased region" description="Acidic residues" evidence="1">
    <location>
        <begin position="894"/>
        <end position="903"/>
    </location>
</feature>
<dbReference type="CDD" id="cd22152">
    <property type="entry name" value="F-box_AtAFR-like"/>
    <property type="match status" value="1"/>
</dbReference>
<dbReference type="SMART" id="SM00612">
    <property type="entry name" value="Kelch"/>
    <property type="match status" value="4"/>
</dbReference>
<dbReference type="SMART" id="SM00256">
    <property type="entry name" value="FBOX"/>
    <property type="match status" value="2"/>
</dbReference>
<dbReference type="Proteomes" id="UP000694251">
    <property type="component" value="Chromosome 12"/>
</dbReference>
<dbReference type="Pfam" id="PF00646">
    <property type="entry name" value="F-box"/>
    <property type="match status" value="2"/>
</dbReference>
<evidence type="ECO:0000313" key="4">
    <source>
        <dbReference type="Proteomes" id="UP000694251"/>
    </source>
</evidence>
<proteinExistence type="predicted"/>
<accession>A0A8T1YQK8</accession>
<dbReference type="InterPro" id="IPR050354">
    <property type="entry name" value="F-box/kelch-repeat_ARATH"/>
</dbReference>
<feature type="region of interest" description="Disordered" evidence="1">
    <location>
        <begin position="869"/>
        <end position="903"/>
    </location>
</feature>
<dbReference type="PROSITE" id="PS50181">
    <property type="entry name" value="FBOX"/>
    <property type="match status" value="2"/>
</dbReference>
<protein>
    <submittedName>
        <fullName evidence="3">F-box-like domain superfamily</fullName>
    </submittedName>
</protein>
<dbReference type="PANTHER" id="PTHR24414:SF138">
    <property type="entry name" value="F-BOX DOMAIN-CONTAINING PROTEIN"/>
    <property type="match status" value="1"/>
</dbReference>
<feature type="compositionally biased region" description="Acidic residues" evidence="1">
    <location>
        <begin position="871"/>
        <end position="886"/>
    </location>
</feature>
<evidence type="ECO:0000313" key="3">
    <source>
        <dbReference type="EMBL" id="KAG7548541.1"/>
    </source>
</evidence>
<dbReference type="InterPro" id="IPR006652">
    <property type="entry name" value="Kelch_1"/>
</dbReference>
<feature type="domain" description="F-box" evidence="2">
    <location>
        <begin position="1"/>
        <end position="46"/>
    </location>
</feature>